<organism evidence="1">
    <name type="scientific">Anopheles atroparvus</name>
    <name type="common">European mosquito</name>
    <dbReference type="NCBI Taxonomy" id="41427"/>
    <lineage>
        <taxon>Eukaryota</taxon>
        <taxon>Metazoa</taxon>
        <taxon>Ecdysozoa</taxon>
        <taxon>Arthropoda</taxon>
        <taxon>Hexapoda</taxon>
        <taxon>Insecta</taxon>
        <taxon>Pterygota</taxon>
        <taxon>Neoptera</taxon>
        <taxon>Endopterygota</taxon>
        <taxon>Diptera</taxon>
        <taxon>Nematocera</taxon>
        <taxon>Culicoidea</taxon>
        <taxon>Culicidae</taxon>
        <taxon>Anophelinae</taxon>
        <taxon>Anopheles</taxon>
    </lineage>
</organism>
<sequence length="228" mass="25087">MRSSSVHLQGGPAPICALLSAQAVAIVGHLGRGQLAHFVQYLDLLLDVVELRFDVAARCLRWVEYFDSCFWYCGIFLIICDRSFIDCFSLCVSRFDSVNDFRYCVTLCDTTAMCWWRRSTHRSSFSSSSTSFSAAFGDGMNLYTSFTIGSRSYAIACSVSSCSSGDTQSKPRSRMSSWERAFSGPSPIVGSSALYASSFCCTIWASSTLPSHSLEEIERVGKTSVKNG</sequence>
<evidence type="ECO:0000313" key="1">
    <source>
        <dbReference type="EnsemblMetazoa" id="AATE002685-PA.1"/>
    </source>
</evidence>
<proteinExistence type="predicted"/>
<dbReference type="AlphaFoldDB" id="A0A182INX4"/>
<name>A0A182INX4_ANOAO</name>
<protein>
    <submittedName>
        <fullName evidence="1">Uncharacterized protein</fullName>
    </submittedName>
</protein>
<dbReference type="VEuPathDB" id="VectorBase:AATE002685"/>
<accession>A0A182INX4</accession>
<reference evidence="1" key="1">
    <citation type="submission" date="2022-08" db="UniProtKB">
        <authorList>
            <consortium name="EnsemblMetazoa"/>
        </authorList>
    </citation>
    <scope>IDENTIFICATION</scope>
    <source>
        <strain evidence="1">EBRO</strain>
    </source>
</reference>
<dbReference type="EnsemblMetazoa" id="AATE002685-RA">
    <property type="protein sequence ID" value="AATE002685-PA.1"/>
    <property type="gene ID" value="AATE002685"/>
</dbReference>